<dbReference type="PANTHER" id="PTHR15970">
    <property type="entry name" value="ELL-ASSOCIATED FACTOR EAF"/>
    <property type="match status" value="1"/>
</dbReference>
<gene>
    <name evidence="10" type="ORF">B0H15DRAFT_950164</name>
</gene>
<comment type="subcellular location">
    <subcellularLocation>
        <location evidence="1">Nucleus</location>
    </subcellularLocation>
</comment>
<feature type="compositionally biased region" description="Acidic residues" evidence="8">
    <location>
        <begin position="334"/>
        <end position="357"/>
    </location>
</feature>
<dbReference type="GO" id="GO:0032783">
    <property type="term" value="C:super elongation complex"/>
    <property type="evidence" value="ECO:0007669"/>
    <property type="project" value="InterPro"/>
</dbReference>
<dbReference type="GO" id="GO:0003746">
    <property type="term" value="F:translation elongation factor activity"/>
    <property type="evidence" value="ECO:0007669"/>
    <property type="project" value="UniProtKB-KW"/>
</dbReference>
<feature type="region of interest" description="Disordered" evidence="8">
    <location>
        <begin position="125"/>
        <end position="397"/>
    </location>
</feature>
<feature type="compositionally biased region" description="Acidic residues" evidence="8">
    <location>
        <begin position="384"/>
        <end position="397"/>
    </location>
</feature>
<organism evidence="10 11">
    <name type="scientific">Mycena belliarum</name>
    <dbReference type="NCBI Taxonomy" id="1033014"/>
    <lineage>
        <taxon>Eukaryota</taxon>
        <taxon>Fungi</taxon>
        <taxon>Dikarya</taxon>
        <taxon>Basidiomycota</taxon>
        <taxon>Agaricomycotina</taxon>
        <taxon>Agaricomycetes</taxon>
        <taxon>Agaricomycetidae</taxon>
        <taxon>Agaricales</taxon>
        <taxon>Marasmiineae</taxon>
        <taxon>Mycenaceae</taxon>
        <taxon>Mycena</taxon>
    </lineage>
</organism>
<evidence type="ECO:0000313" key="11">
    <source>
        <dbReference type="Proteomes" id="UP001222325"/>
    </source>
</evidence>
<proteinExistence type="inferred from homology"/>
<evidence type="ECO:0000256" key="8">
    <source>
        <dbReference type="SAM" id="MobiDB-lite"/>
    </source>
</evidence>
<accession>A0AAD6XQH5</accession>
<comment type="caution">
    <text evidence="10">The sequence shown here is derived from an EMBL/GenBank/DDBJ whole genome shotgun (WGS) entry which is preliminary data.</text>
</comment>
<evidence type="ECO:0000256" key="7">
    <source>
        <dbReference type="ARBA" id="ARBA00023242"/>
    </source>
</evidence>
<feature type="compositionally biased region" description="Pro residues" evidence="8">
    <location>
        <begin position="229"/>
        <end position="238"/>
    </location>
</feature>
<evidence type="ECO:0000313" key="10">
    <source>
        <dbReference type="EMBL" id="KAJ7087283.1"/>
    </source>
</evidence>
<dbReference type="AlphaFoldDB" id="A0AAD6XQH5"/>
<dbReference type="Proteomes" id="UP001222325">
    <property type="component" value="Unassembled WGS sequence"/>
</dbReference>
<keyword evidence="10" id="KW-0251">Elongation factor</keyword>
<keyword evidence="7" id="KW-0539">Nucleus</keyword>
<dbReference type="PANTHER" id="PTHR15970:SF2">
    <property type="entry name" value="ELL-ASSOCIATED FACTOR EAF"/>
    <property type="match status" value="1"/>
</dbReference>
<evidence type="ECO:0000256" key="1">
    <source>
        <dbReference type="ARBA" id="ARBA00004123"/>
    </source>
</evidence>
<dbReference type="GO" id="GO:0003711">
    <property type="term" value="F:transcription elongation factor activity"/>
    <property type="evidence" value="ECO:0007669"/>
    <property type="project" value="TreeGrafter"/>
</dbReference>
<keyword evidence="10" id="KW-0648">Protein biosynthesis</keyword>
<feature type="compositionally biased region" description="Basic residues" evidence="8">
    <location>
        <begin position="216"/>
        <end position="228"/>
    </location>
</feature>
<comment type="similarity">
    <text evidence="2">Belongs to the EAF family.</text>
</comment>
<dbReference type="Pfam" id="PF09816">
    <property type="entry name" value="EAF"/>
    <property type="match status" value="1"/>
</dbReference>
<sequence>MSWIPQGRHEVQIGPSLNKALKARRGAAPPPAKRTGPPEKDFYSFRYNFKPPTVDSTKPGTIELTRGQDATNVSVEHPSTQPGETLVYTGTESRKEFDCVLIYDEETGSYKLEKLESYIVLTYGGKGTTTLPPSAAPTPPKVEDDPRISLIDAEGESDDELPSHFTVLREEEEEDEEDGELEPVPLPPTRPAKTAPPPKPAALPVPRALSPPMPPSRHRPVPQRKPTKKMPPPPPPPADDADADGDAEEEDLEFGRPATKRRKRTPPVALSLPGSGAGAWVPPPAPVAPPLAPRAPSPVPSDSDEDGWDPVPVEPQDIEIDMNEFEQTLAAEMDLAEADDDEDADGDGDGSEPEDFLADALPQAPDSAATPVRPMSMGQLAGYSDDEYSSSDDSDDD</sequence>
<feature type="compositionally biased region" description="Acidic residues" evidence="8">
    <location>
        <begin position="170"/>
        <end position="181"/>
    </location>
</feature>
<keyword evidence="11" id="KW-1185">Reference proteome</keyword>
<evidence type="ECO:0000256" key="4">
    <source>
        <dbReference type="ARBA" id="ARBA00023015"/>
    </source>
</evidence>
<feature type="compositionally biased region" description="Acidic residues" evidence="8">
    <location>
        <begin position="239"/>
        <end position="252"/>
    </location>
</feature>
<keyword evidence="6" id="KW-0804">Transcription</keyword>
<reference evidence="10" key="1">
    <citation type="submission" date="2023-03" db="EMBL/GenBank/DDBJ databases">
        <title>Massive genome expansion in bonnet fungi (Mycena s.s.) driven by repeated elements and novel gene families across ecological guilds.</title>
        <authorList>
            <consortium name="Lawrence Berkeley National Laboratory"/>
            <person name="Harder C.B."/>
            <person name="Miyauchi S."/>
            <person name="Viragh M."/>
            <person name="Kuo A."/>
            <person name="Thoen E."/>
            <person name="Andreopoulos B."/>
            <person name="Lu D."/>
            <person name="Skrede I."/>
            <person name="Drula E."/>
            <person name="Henrissat B."/>
            <person name="Morin E."/>
            <person name="Kohler A."/>
            <person name="Barry K."/>
            <person name="LaButti K."/>
            <person name="Morin E."/>
            <person name="Salamov A."/>
            <person name="Lipzen A."/>
            <person name="Mereny Z."/>
            <person name="Hegedus B."/>
            <person name="Baldrian P."/>
            <person name="Stursova M."/>
            <person name="Weitz H."/>
            <person name="Taylor A."/>
            <person name="Grigoriev I.V."/>
            <person name="Nagy L.G."/>
            <person name="Martin F."/>
            <person name="Kauserud H."/>
        </authorList>
    </citation>
    <scope>NUCLEOTIDE SEQUENCE</scope>
    <source>
        <strain evidence="10">CBHHK173m</strain>
    </source>
</reference>
<evidence type="ECO:0000256" key="2">
    <source>
        <dbReference type="ARBA" id="ARBA00007798"/>
    </source>
</evidence>
<evidence type="ECO:0000256" key="3">
    <source>
        <dbReference type="ARBA" id="ARBA00022553"/>
    </source>
</evidence>
<feature type="compositionally biased region" description="Pro residues" evidence="8">
    <location>
        <begin position="281"/>
        <end position="299"/>
    </location>
</feature>
<keyword evidence="4" id="KW-0805">Transcription regulation</keyword>
<feature type="compositionally biased region" description="Pro residues" evidence="8">
    <location>
        <begin position="184"/>
        <end position="215"/>
    </location>
</feature>
<evidence type="ECO:0000256" key="5">
    <source>
        <dbReference type="ARBA" id="ARBA00023159"/>
    </source>
</evidence>
<feature type="region of interest" description="Disordered" evidence="8">
    <location>
        <begin position="21"/>
        <end position="40"/>
    </location>
</feature>
<dbReference type="InterPro" id="IPR027093">
    <property type="entry name" value="EAF_fam"/>
</dbReference>
<feature type="domain" description="Transcription elongation factor Eaf N-terminal" evidence="9">
    <location>
        <begin position="9"/>
        <end position="122"/>
    </location>
</feature>
<name>A0AAD6XQH5_9AGAR</name>
<protein>
    <submittedName>
        <fullName evidence="10">RNA polymerase II transcription elongation factor-domain-containing protein</fullName>
    </submittedName>
</protein>
<evidence type="ECO:0000259" key="9">
    <source>
        <dbReference type="Pfam" id="PF09816"/>
    </source>
</evidence>
<keyword evidence="5" id="KW-0010">Activator</keyword>
<dbReference type="EMBL" id="JARJCN010000029">
    <property type="protein sequence ID" value="KAJ7087283.1"/>
    <property type="molecule type" value="Genomic_DNA"/>
</dbReference>
<keyword evidence="3" id="KW-0597">Phosphoprotein</keyword>
<dbReference type="GO" id="GO:0006368">
    <property type="term" value="P:transcription elongation by RNA polymerase II"/>
    <property type="evidence" value="ECO:0007669"/>
    <property type="project" value="InterPro"/>
</dbReference>
<evidence type="ECO:0000256" key="6">
    <source>
        <dbReference type="ARBA" id="ARBA00023163"/>
    </source>
</evidence>
<dbReference type="InterPro" id="IPR019194">
    <property type="entry name" value="Tscrpt_elong_fac_Eaf_N"/>
</dbReference>